<dbReference type="PANTHER" id="PTHR44196:SF1">
    <property type="entry name" value="DEHYDROGENASE_REDUCTASE SDR FAMILY MEMBER 7B"/>
    <property type="match status" value="1"/>
</dbReference>
<evidence type="ECO:0000256" key="3">
    <source>
        <dbReference type="RuleBase" id="RU000363"/>
    </source>
</evidence>
<evidence type="ECO:0000256" key="2">
    <source>
        <dbReference type="ARBA" id="ARBA00023002"/>
    </source>
</evidence>
<gene>
    <name evidence="4" type="ORF">ACFY05_19650</name>
</gene>
<proteinExistence type="inferred from homology"/>
<dbReference type="Proteomes" id="UP001602119">
    <property type="component" value="Unassembled WGS sequence"/>
</dbReference>
<dbReference type="SUPFAM" id="SSF51735">
    <property type="entry name" value="NAD(P)-binding Rossmann-fold domains"/>
    <property type="match status" value="1"/>
</dbReference>
<organism evidence="4 5">
    <name type="scientific">Microtetraspora fusca</name>
    <dbReference type="NCBI Taxonomy" id="1997"/>
    <lineage>
        <taxon>Bacteria</taxon>
        <taxon>Bacillati</taxon>
        <taxon>Actinomycetota</taxon>
        <taxon>Actinomycetes</taxon>
        <taxon>Streptosporangiales</taxon>
        <taxon>Streptosporangiaceae</taxon>
        <taxon>Microtetraspora</taxon>
    </lineage>
</organism>
<name>A0ABW6VAD4_MICFU</name>
<evidence type="ECO:0000313" key="4">
    <source>
        <dbReference type="EMBL" id="MFF4775072.1"/>
    </source>
</evidence>
<reference evidence="4 5" key="1">
    <citation type="submission" date="2024-10" db="EMBL/GenBank/DDBJ databases">
        <title>The Natural Products Discovery Center: Release of the First 8490 Sequenced Strains for Exploring Actinobacteria Biosynthetic Diversity.</title>
        <authorList>
            <person name="Kalkreuter E."/>
            <person name="Kautsar S.A."/>
            <person name="Yang D."/>
            <person name="Bader C.D."/>
            <person name="Teijaro C.N."/>
            <person name="Fluegel L."/>
            <person name="Davis C.M."/>
            <person name="Simpson J.R."/>
            <person name="Lauterbach L."/>
            <person name="Steele A.D."/>
            <person name="Gui C."/>
            <person name="Meng S."/>
            <person name="Li G."/>
            <person name="Viehrig K."/>
            <person name="Ye F."/>
            <person name="Su P."/>
            <person name="Kiefer A.F."/>
            <person name="Nichols A."/>
            <person name="Cepeda A.J."/>
            <person name="Yan W."/>
            <person name="Fan B."/>
            <person name="Jiang Y."/>
            <person name="Adhikari A."/>
            <person name="Zheng C.-J."/>
            <person name="Schuster L."/>
            <person name="Cowan T.M."/>
            <person name="Smanski M.J."/>
            <person name="Chevrette M.G."/>
            <person name="De Carvalho L.P.S."/>
            <person name="Shen B."/>
        </authorList>
    </citation>
    <scope>NUCLEOTIDE SEQUENCE [LARGE SCALE GENOMIC DNA]</scope>
    <source>
        <strain evidence="4 5">NPDC001281</strain>
    </source>
</reference>
<dbReference type="PROSITE" id="PS00061">
    <property type="entry name" value="ADH_SHORT"/>
    <property type="match status" value="1"/>
</dbReference>
<keyword evidence="5" id="KW-1185">Reference proteome</keyword>
<dbReference type="Pfam" id="PF00106">
    <property type="entry name" value="adh_short"/>
    <property type="match status" value="1"/>
</dbReference>
<sequence>MDVRGARVLLTGATGGIGRELARALAACGGQVIVTGRRADRLEALAEQIGGTAVPADLGDRDALAPLVASAGEVDVFIANAAVAAFGFLHDYSIAEIDHALDVNLRAPMVLGRLIGERMAERGSGHLVFVSSLCGKAASGQASVYNATKFGLRGFAQALREDLRPFGVGVSAVFPGFVRDVGLVADAEVPLPRWIGTRSARDVARATLKAIRCDLGEIDVAPVWLRVAAALGAALPGPAIAAQRRVAPPITAALARHHGKSADRHGKSWRARVAAADDLDHRDRAPRRRGRGRRLT</sequence>
<dbReference type="InterPro" id="IPR036291">
    <property type="entry name" value="NAD(P)-bd_dom_sf"/>
</dbReference>
<dbReference type="InterPro" id="IPR002347">
    <property type="entry name" value="SDR_fam"/>
</dbReference>
<dbReference type="PRINTS" id="PR00081">
    <property type="entry name" value="GDHRDH"/>
</dbReference>
<dbReference type="RefSeq" id="WP_387343289.1">
    <property type="nucleotide sequence ID" value="NZ_JBIAXI010000011.1"/>
</dbReference>
<dbReference type="EC" id="1.-.-.-" evidence="4"/>
<dbReference type="PRINTS" id="PR00080">
    <property type="entry name" value="SDRFAMILY"/>
</dbReference>
<dbReference type="Gene3D" id="3.40.50.720">
    <property type="entry name" value="NAD(P)-binding Rossmann-like Domain"/>
    <property type="match status" value="1"/>
</dbReference>
<protein>
    <submittedName>
        <fullName evidence="4">SDR family NAD(P)-dependent oxidoreductase</fullName>
        <ecNumber evidence="4">1.-.-.-</ecNumber>
    </submittedName>
</protein>
<comment type="caution">
    <text evidence="4">The sequence shown here is derived from an EMBL/GenBank/DDBJ whole genome shotgun (WGS) entry which is preliminary data.</text>
</comment>
<evidence type="ECO:0000313" key="5">
    <source>
        <dbReference type="Proteomes" id="UP001602119"/>
    </source>
</evidence>
<comment type="similarity">
    <text evidence="1 3">Belongs to the short-chain dehydrogenases/reductases (SDR) family.</text>
</comment>
<accession>A0ABW6VAD4</accession>
<dbReference type="PANTHER" id="PTHR44196">
    <property type="entry name" value="DEHYDROGENASE/REDUCTASE SDR FAMILY MEMBER 7B"/>
    <property type="match status" value="1"/>
</dbReference>
<dbReference type="GO" id="GO:0016491">
    <property type="term" value="F:oxidoreductase activity"/>
    <property type="evidence" value="ECO:0007669"/>
    <property type="project" value="UniProtKB-KW"/>
</dbReference>
<keyword evidence="2 4" id="KW-0560">Oxidoreductase</keyword>
<evidence type="ECO:0000256" key="1">
    <source>
        <dbReference type="ARBA" id="ARBA00006484"/>
    </source>
</evidence>
<dbReference type="EMBL" id="JBIAXI010000011">
    <property type="protein sequence ID" value="MFF4775072.1"/>
    <property type="molecule type" value="Genomic_DNA"/>
</dbReference>
<dbReference type="InterPro" id="IPR020904">
    <property type="entry name" value="Sc_DH/Rdtase_CS"/>
</dbReference>